<dbReference type="SUPFAM" id="SSF53756">
    <property type="entry name" value="UDP-Glycosyltransferase/glycogen phosphorylase"/>
    <property type="match status" value="1"/>
</dbReference>
<accession>A0A6F9DZZ8</accession>
<protein>
    <submittedName>
        <fullName evidence="2">Putative Glycosyltransferase</fullName>
    </submittedName>
</protein>
<reference evidence="2 3" key="1">
    <citation type="submission" date="2020-04" db="EMBL/GenBank/DDBJ databases">
        <authorList>
            <person name="Hogendoorn C."/>
        </authorList>
    </citation>
    <scope>NUCLEOTIDE SEQUENCE [LARGE SCALE GENOMIC DNA]</scope>
    <source>
        <strain evidence="2">COOX1</strain>
    </source>
</reference>
<dbReference type="Gene3D" id="3.40.50.2000">
    <property type="entry name" value="Glycogen Phosphorylase B"/>
    <property type="match status" value="2"/>
</dbReference>
<name>A0A6F9DZZ8_9BACL</name>
<dbReference type="RefSeq" id="WP_170084779.1">
    <property type="nucleotide sequence ID" value="NZ_CP047971.1"/>
</dbReference>
<dbReference type="Proteomes" id="UP000502196">
    <property type="component" value="Chromosome"/>
</dbReference>
<dbReference type="Pfam" id="PF13692">
    <property type="entry name" value="Glyco_trans_1_4"/>
    <property type="match status" value="1"/>
</dbReference>
<evidence type="ECO:0000313" key="3">
    <source>
        <dbReference type="Proteomes" id="UP000502196"/>
    </source>
</evidence>
<keyword evidence="2" id="KW-0808">Transferase</keyword>
<dbReference type="GO" id="GO:0016740">
    <property type="term" value="F:transferase activity"/>
    <property type="evidence" value="ECO:0007669"/>
    <property type="project" value="UniProtKB-KW"/>
</dbReference>
<dbReference type="EMBL" id="LR792683">
    <property type="protein sequence ID" value="CAB3390414.1"/>
    <property type="molecule type" value="Genomic_DNA"/>
</dbReference>
<gene>
    <name evidence="2" type="ORF">COOX1_0396</name>
</gene>
<dbReference type="AlphaFoldDB" id="A0A6F9DZZ8"/>
<organism evidence="2 3">
    <name type="scientific">Kyrpidia spormannii</name>
    <dbReference type="NCBI Taxonomy" id="2055160"/>
    <lineage>
        <taxon>Bacteria</taxon>
        <taxon>Bacillati</taxon>
        <taxon>Bacillota</taxon>
        <taxon>Bacilli</taxon>
        <taxon>Bacillales</taxon>
        <taxon>Alicyclobacillaceae</taxon>
        <taxon>Kyrpidia</taxon>
    </lineage>
</organism>
<evidence type="ECO:0000313" key="2">
    <source>
        <dbReference type="EMBL" id="CAB3390414.1"/>
    </source>
</evidence>
<dbReference type="CDD" id="cd03801">
    <property type="entry name" value="GT4_PimA-like"/>
    <property type="match status" value="1"/>
</dbReference>
<keyword evidence="1" id="KW-1133">Transmembrane helix</keyword>
<evidence type="ECO:0000256" key="1">
    <source>
        <dbReference type="SAM" id="Phobius"/>
    </source>
</evidence>
<keyword evidence="1" id="KW-0812">Transmembrane</keyword>
<keyword evidence="1" id="KW-0472">Membrane</keyword>
<proteinExistence type="predicted"/>
<feature type="transmembrane region" description="Helical" evidence="1">
    <location>
        <begin position="60"/>
        <end position="78"/>
    </location>
</feature>
<sequence>MKQKVAHFYPILQPGGGPAGYLYNLYQALEGKDSPIELIYDGLLDESEPPNMKMRRYQELLNKFPTLAALLAWAVIPMRRRFGKILSEDILLKIGEYAVVVFHDVFTAYEYLRKRKSTQKIFIMTHSPTDFVEEYVCGLSLIYRDSLLWENLYKQLAEMELEVYQAVDGIIAPCKASLEGYYAKHQTLRRRFEACAKKLYEIPSGVKPLQVTRSKEDILKSLSLNSNIILIGYFGRYHPHKGFDIFLEVARLAAKAYPKRFYFISGGRGPLVPPSLEGYKDLGWLGREEVANLMNAVDIVMVPNRVTFFDLLILEAMSLGKPVLTSLTGGNKCMQRFSKGIITIDSPTPDAYLTAILEGVGWDELGEENRQAYVTHFTPEAFLERHVKLTQVLLSSFQEGIYD</sequence>
<dbReference type="PANTHER" id="PTHR12526">
    <property type="entry name" value="GLYCOSYLTRANSFERASE"/>
    <property type="match status" value="1"/>
</dbReference>